<keyword evidence="5" id="KW-1185">Reference proteome</keyword>
<feature type="short sequence motif" description="DGA/G" evidence="2">
    <location>
        <begin position="121"/>
        <end position="123"/>
    </location>
</feature>
<dbReference type="InterPro" id="IPR016035">
    <property type="entry name" value="Acyl_Trfase/lysoPLipase"/>
</dbReference>
<evidence type="ECO:0000313" key="4">
    <source>
        <dbReference type="EMBL" id="GLR88205.1"/>
    </source>
</evidence>
<evidence type="ECO:0000313" key="5">
    <source>
        <dbReference type="Proteomes" id="UP001156905"/>
    </source>
</evidence>
<dbReference type="EMBL" id="BSOW01000018">
    <property type="protein sequence ID" value="GLR88205.1"/>
    <property type="molecule type" value="Genomic_DNA"/>
</dbReference>
<dbReference type="Gene3D" id="3.40.1090.10">
    <property type="entry name" value="Cytosolic phospholipase A2 catalytic domain"/>
    <property type="match status" value="1"/>
</dbReference>
<dbReference type="PANTHER" id="PTHR24138:SF10">
    <property type="entry name" value="PHOSPHOLIPASE A2"/>
    <property type="match status" value="1"/>
</dbReference>
<evidence type="ECO:0000256" key="1">
    <source>
        <dbReference type="ARBA" id="ARBA00023098"/>
    </source>
</evidence>
<dbReference type="InterPro" id="IPR002641">
    <property type="entry name" value="PNPLA_dom"/>
</dbReference>
<gene>
    <name evidence="4" type="ORF">GCM10007857_49170</name>
</gene>
<dbReference type="Proteomes" id="UP001156905">
    <property type="component" value="Unassembled WGS sequence"/>
</dbReference>
<dbReference type="PANTHER" id="PTHR24138">
    <property type="entry name" value="INTRACELLLAR PHOSPHOLIPASE A FAMILY"/>
    <property type="match status" value="1"/>
</dbReference>
<dbReference type="CDD" id="cd07199">
    <property type="entry name" value="Pat17_PNPLA8_PNPLA9_like"/>
    <property type="match status" value="1"/>
</dbReference>
<dbReference type="PROSITE" id="PS51635">
    <property type="entry name" value="PNPLA"/>
    <property type="match status" value="1"/>
</dbReference>
<keyword evidence="1" id="KW-0443">Lipid metabolism</keyword>
<feature type="domain" description="PNPLA" evidence="3">
    <location>
        <begin position="1"/>
        <end position="134"/>
    </location>
</feature>
<comment type="caution">
    <text evidence="2">Lacks conserved residue(s) required for the propagation of feature annotation.</text>
</comment>
<sequence>MADLYLTRGPDVFPQPLDTPWGRIRTWWTGARNYVLYNYERGPLESLLTTALGDKLFGESMVRLCIPAFEGKHSEVFVFKTPHHRDYKFDRLEPMVKVALATAAAPTFFRPLEHNGYTLVDGGVWANNPVILAVIEAMICFDLQWDQIDVLTIGCGDDPYVVSPLQSILGGKLTWYDLIFAAMRLQSLAATNQARLLLGPPAVRRIDPPVNPKPIKLDDYRRARDELVPAARNAVGEHGDALAAAFLGSRADPYDPVSFPAA</sequence>
<proteinExistence type="predicted"/>
<organism evidence="4 5">
    <name type="scientific">Bradyrhizobium iriomotense</name>
    <dbReference type="NCBI Taxonomy" id="441950"/>
    <lineage>
        <taxon>Bacteria</taxon>
        <taxon>Pseudomonadati</taxon>
        <taxon>Pseudomonadota</taxon>
        <taxon>Alphaproteobacteria</taxon>
        <taxon>Hyphomicrobiales</taxon>
        <taxon>Nitrobacteraceae</taxon>
        <taxon>Bradyrhizobium</taxon>
    </lineage>
</organism>
<protein>
    <recommendedName>
        <fullName evidence="3">PNPLA domain-containing protein</fullName>
    </recommendedName>
</protein>
<reference evidence="5" key="1">
    <citation type="journal article" date="2019" name="Int. J. Syst. Evol. Microbiol.">
        <title>The Global Catalogue of Microorganisms (GCM) 10K type strain sequencing project: providing services to taxonomists for standard genome sequencing and annotation.</title>
        <authorList>
            <consortium name="The Broad Institute Genomics Platform"/>
            <consortium name="The Broad Institute Genome Sequencing Center for Infectious Disease"/>
            <person name="Wu L."/>
            <person name="Ma J."/>
        </authorList>
    </citation>
    <scope>NUCLEOTIDE SEQUENCE [LARGE SCALE GENOMIC DNA]</scope>
    <source>
        <strain evidence="5">NBRC 102520</strain>
    </source>
</reference>
<accession>A0ABQ6B1L5</accession>
<comment type="caution">
    <text evidence="4">The sequence shown here is derived from an EMBL/GenBank/DDBJ whole genome shotgun (WGS) entry which is preliminary data.</text>
</comment>
<dbReference type="Pfam" id="PF01734">
    <property type="entry name" value="Patatin"/>
    <property type="match status" value="1"/>
</dbReference>
<evidence type="ECO:0000259" key="3">
    <source>
        <dbReference type="PROSITE" id="PS51635"/>
    </source>
</evidence>
<dbReference type="SUPFAM" id="SSF52151">
    <property type="entry name" value="FabD/lysophospholipase-like"/>
    <property type="match status" value="1"/>
</dbReference>
<dbReference type="InterPro" id="IPR047156">
    <property type="entry name" value="Teg/CotR/CapV-like"/>
</dbReference>
<name>A0ABQ6B1L5_9BRAD</name>
<evidence type="ECO:0000256" key="2">
    <source>
        <dbReference type="PROSITE-ProRule" id="PRU01161"/>
    </source>
</evidence>